<gene>
    <name evidence="2" type="ORF">BEN30_05125</name>
</gene>
<dbReference type="RefSeq" id="WP_069956961.1">
    <property type="nucleotide sequence ID" value="NZ_MCGG01000010.1"/>
</dbReference>
<keyword evidence="3" id="KW-1185">Reference proteome</keyword>
<protein>
    <submittedName>
        <fullName evidence="2">Uncharacterized protein</fullName>
    </submittedName>
</protein>
<feature type="compositionally biased region" description="Low complexity" evidence="1">
    <location>
        <begin position="199"/>
        <end position="212"/>
    </location>
</feature>
<reference evidence="3" key="1">
    <citation type="submission" date="2016-07" db="EMBL/GenBank/DDBJ databases">
        <authorList>
            <person name="Florea S."/>
            <person name="Webb J.S."/>
            <person name="Jaromczyk J."/>
            <person name="Schardl C.L."/>
        </authorList>
    </citation>
    <scope>NUCLEOTIDE SEQUENCE [LARGE SCALE GENOMIC DNA]</scope>
    <source>
        <strain evidence="3">MV-1</strain>
    </source>
</reference>
<dbReference type="OrthoDB" id="7366646at2"/>
<evidence type="ECO:0000313" key="3">
    <source>
        <dbReference type="Proteomes" id="UP000095347"/>
    </source>
</evidence>
<feature type="compositionally biased region" description="Pro residues" evidence="1">
    <location>
        <begin position="164"/>
        <end position="173"/>
    </location>
</feature>
<dbReference type="SUPFAM" id="SSF48403">
    <property type="entry name" value="Ankyrin repeat"/>
    <property type="match status" value="1"/>
</dbReference>
<accession>A0A1E5QAD8</accession>
<feature type="region of interest" description="Disordered" evidence="1">
    <location>
        <begin position="197"/>
        <end position="259"/>
    </location>
</feature>
<feature type="compositionally biased region" description="Polar residues" evidence="1">
    <location>
        <begin position="429"/>
        <end position="438"/>
    </location>
</feature>
<feature type="region of interest" description="Disordered" evidence="1">
    <location>
        <begin position="612"/>
        <end position="641"/>
    </location>
</feature>
<feature type="region of interest" description="Disordered" evidence="1">
    <location>
        <begin position="148"/>
        <end position="181"/>
    </location>
</feature>
<proteinExistence type="predicted"/>
<feature type="region of interest" description="Disordered" evidence="1">
    <location>
        <begin position="477"/>
        <end position="575"/>
    </location>
</feature>
<feature type="compositionally biased region" description="Low complexity" evidence="1">
    <location>
        <begin position="379"/>
        <end position="398"/>
    </location>
</feature>
<feature type="compositionally biased region" description="Basic and acidic residues" evidence="1">
    <location>
        <begin position="481"/>
        <end position="496"/>
    </location>
</feature>
<name>A0A1E5QAD8_9PROT</name>
<dbReference type="InterPro" id="IPR036770">
    <property type="entry name" value="Ankyrin_rpt-contain_sf"/>
</dbReference>
<evidence type="ECO:0000256" key="1">
    <source>
        <dbReference type="SAM" id="MobiDB-lite"/>
    </source>
</evidence>
<dbReference type="AlphaFoldDB" id="A0A1E5QAD8"/>
<dbReference type="Proteomes" id="UP000095347">
    <property type="component" value="Unassembled WGS sequence"/>
</dbReference>
<feature type="compositionally biased region" description="Low complexity" evidence="1">
    <location>
        <begin position="509"/>
        <end position="518"/>
    </location>
</feature>
<comment type="caution">
    <text evidence="2">The sequence shown here is derived from an EMBL/GenBank/DDBJ whole genome shotgun (WGS) entry which is preliminary data.</text>
</comment>
<feature type="compositionally biased region" description="Polar residues" evidence="1">
    <location>
        <begin position="213"/>
        <end position="225"/>
    </location>
</feature>
<dbReference type="STRING" id="28181.BEN30_05125"/>
<sequence>MPLKAVPAKRRFLCVPTRARAWYLLCAVSALGAVLNLPLSSPLLLSLAFVSPALAQQELSGATQELFLAVERNDLPGVQAAISKGADLQAHDYSGTQAVDVAIDQGFFEIAHYLISVRNTMQAQEKGGEVKAAPSAEELAQRAQFPAPPAAAPTTHVTPGIAVAPPPLPPLEGPDPFEVAQPTENLPIIGSVQEPLATEQPEVQQPESPQPETTSVRVFTPSASEQAAVEKAPGKPVPSALSKLAERTKKAPLSASKTVKMDEEIADPAAEPMAEPETAPVVKKPSAAWTFLSTFGNFFAPPNITGVTKEEKEQQIEADRLSEAELSAQLKQIEAELGNDVIRGPAVPISPDELAKELPLRELSPEELAALPKEDSGLPPYSVSSPASSTRSPSSGNPFGNLEIEDASAAPQIPMPSGPAIRLDPKAIRNNSTSSKPVSNPAPGVPTKSYDDSKPFGGGVDPDVLAYLGLDEHTGLPLDEQTLKEQAQKKAADAADKGLFAEVDPPSAPAKSAAKASPTQESAQEENPFAISASPANKQDVDPFAEPSPAASAETKDVDPFAAQPPAASAAEDDPFAVIADSKTPAVSDLLDNLNKPAPAAQNADDPFAVATAPKSAAADDENPFGGLLESSGKGPGGSQGWDVKKVEGADIPQEVIVLSDIKPTGAILDGVELTIGVDTKIGQEVGEKRMAMLDQVTIHKPCVAKDERETIFCIDTVNWPLDLSGEFEVDTIMYQGTRAIGRYDAGRATKFHTLFRTEAFERVVSYYIGRYGQPSETLVRAIAPLAAPRQENPTYLWQSRETGTDTMITLEIRKFDDALGGGFPDTERGVILLSRNDAKPIFPYLSQLELMVLKADVDAPPAPTADNPAAPGDIWN</sequence>
<feature type="compositionally biased region" description="Low complexity" evidence="1">
    <location>
        <begin position="560"/>
        <end position="570"/>
    </location>
</feature>
<dbReference type="Gene3D" id="1.25.40.20">
    <property type="entry name" value="Ankyrin repeat-containing domain"/>
    <property type="match status" value="1"/>
</dbReference>
<organism evidence="2 3">
    <name type="scientific">Magnetovibrio blakemorei</name>
    <dbReference type="NCBI Taxonomy" id="28181"/>
    <lineage>
        <taxon>Bacteria</taxon>
        <taxon>Pseudomonadati</taxon>
        <taxon>Pseudomonadota</taxon>
        <taxon>Alphaproteobacteria</taxon>
        <taxon>Rhodospirillales</taxon>
        <taxon>Magnetovibrionaceae</taxon>
        <taxon>Magnetovibrio</taxon>
    </lineage>
</organism>
<feature type="region of interest" description="Disordered" evidence="1">
    <location>
        <begin position="358"/>
        <end position="463"/>
    </location>
</feature>
<dbReference type="EMBL" id="MCGG01000010">
    <property type="protein sequence ID" value="OEJ68894.1"/>
    <property type="molecule type" value="Genomic_DNA"/>
</dbReference>
<evidence type="ECO:0000313" key="2">
    <source>
        <dbReference type="EMBL" id="OEJ68894.1"/>
    </source>
</evidence>